<sequence>MSTSSQLQEINRKTSQIALPNHDEESAARTRPFSFEEIMLRRNNKKLCDSVVKEVVDVGNVPRESMVKNSFASFESEKDHRHHKDLPPVDKKPASEDPVKAYSRKKEIYNSKSSKTEDGFSKGKVRGGHEPESLKDKPSKDRRTEAKGGTTEKQIHGRRKIDERSDNFQKESVKKHSRDLTGKERHMSQNRGRSEREAKRKYQNGYDEKIRDRNAAKKHDSGKHHLLETSERKERKKSSKSNFENSRLKRERSRSRDREDTHRFRSPSPRAHNYTSHNLRIRSEISSHSLKDRPGTQDSDIDRSRISNNGSNSHHRRHGGPVKRLGGYSPRKRRTESALKTPSPPDRSPEKKSAKWDHPPTATDKVLSGSIASIFNSSNCNMSSNVHEMAIAVAVASATRKSISGVHPNSLLTKKNASVDSVQLTQATRPMRRLYVDNVPSTTSENTLVESLNNVLLSSGVNHIPGTCPCISCAITKDKGQAVVEFLTPEDAIAALSFDGTDISGSILKIRRPKDFVEVADVYVGCVVIHIQDGFQTVAIFMQTGDPEKSMAAVETMSDVVKDSPNKIFIGGISNALSSTMLLEIISVFGPLKAYHFEVNEKLNEPCAFVEYVDQSVTLKACAGLNGMKLGGRVLTAVQAIHGASSLENCGNTSYEIPEYAKPLLQQPSQVLKLRNVFNLEHFSLLSEPEMEEVLEDVRLECARFGTIKSAKVVKYRNNHIITPGTSEAVNDAKSGGYQKSLESEETGAKIDGKEEHIANETRETSGVEIPNNAKQVKEEEVTEDNRFYYVKPADGFREEKSCQMGQSDDNMKAEGSDNLPNNVLGEHPNQLNGMKDASECCDDLVTDIKIEDVSLESKSMAKEDSTLKEVGIEREETFAGKEGSAGTESDAIRKSEINEKDHGKDQDYDLARRFEPGCVFVEFVRAEASLKAAHCLHGRAFEDRIVTVELEIFMLQCLGRIQSGGDFLRETTLVAADEVVVVAAATALCLLRD</sequence>
<feature type="compositionally biased region" description="Basic and acidic residues" evidence="5">
    <location>
        <begin position="347"/>
        <end position="358"/>
    </location>
</feature>
<feature type="domain" description="RRM" evidence="6">
    <location>
        <begin position="566"/>
        <end position="642"/>
    </location>
</feature>
<dbReference type="InterPro" id="IPR035979">
    <property type="entry name" value="RBD_domain_sf"/>
</dbReference>
<dbReference type="STRING" id="3750.A0A498IA16"/>
<dbReference type="AlphaFoldDB" id="A0A498IA16"/>
<dbReference type="GO" id="GO:0006397">
    <property type="term" value="P:mRNA processing"/>
    <property type="evidence" value="ECO:0007669"/>
    <property type="project" value="UniProtKB-KW"/>
</dbReference>
<keyword evidence="8" id="KW-1185">Reference proteome</keyword>
<evidence type="ECO:0000256" key="1">
    <source>
        <dbReference type="ARBA" id="ARBA00022664"/>
    </source>
</evidence>
<evidence type="ECO:0000313" key="8">
    <source>
        <dbReference type="Proteomes" id="UP000290289"/>
    </source>
</evidence>
<organism evidence="7 8">
    <name type="scientific">Malus domestica</name>
    <name type="common">Apple</name>
    <name type="synonym">Pyrus malus</name>
    <dbReference type="NCBI Taxonomy" id="3750"/>
    <lineage>
        <taxon>Eukaryota</taxon>
        <taxon>Viridiplantae</taxon>
        <taxon>Streptophyta</taxon>
        <taxon>Embryophyta</taxon>
        <taxon>Tracheophyta</taxon>
        <taxon>Spermatophyta</taxon>
        <taxon>Magnoliopsida</taxon>
        <taxon>eudicotyledons</taxon>
        <taxon>Gunneridae</taxon>
        <taxon>Pentapetalae</taxon>
        <taxon>rosids</taxon>
        <taxon>fabids</taxon>
        <taxon>Rosales</taxon>
        <taxon>Rosaceae</taxon>
        <taxon>Amygdaloideae</taxon>
        <taxon>Maleae</taxon>
        <taxon>Malus</taxon>
    </lineage>
</organism>
<feature type="region of interest" description="Disordered" evidence="5">
    <location>
        <begin position="873"/>
        <end position="900"/>
    </location>
</feature>
<feature type="region of interest" description="Disordered" evidence="5">
    <location>
        <begin position="71"/>
        <end position="363"/>
    </location>
</feature>
<keyword evidence="2 4" id="KW-0694">RNA-binding</keyword>
<dbReference type="InterPro" id="IPR012677">
    <property type="entry name" value="Nucleotide-bd_a/b_plait_sf"/>
</dbReference>
<dbReference type="InterPro" id="IPR000504">
    <property type="entry name" value="RRM_dom"/>
</dbReference>
<feature type="compositionally biased region" description="Polar residues" evidence="5">
    <location>
        <begin position="1"/>
        <end position="18"/>
    </location>
</feature>
<dbReference type="SUPFAM" id="SSF54928">
    <property type="entry name" value="RNA-binding domain, RBD"/>
    <property type="match status" value="3"/>
</dbReference>
<feature type="compositionally biased region" description="Basic and acidic residues" evidence="5">
    <location>
        <begin position="891"/>
        <end position="900"/>
    </location>
</feature>
<evidence type="ECO:0000256" key="4">
    <source>
        <dbReference type="PROSITE-ProRule" id="PRU00176"/>
    </source>
</evidence>
<dbReference type="Proteomes" id="UP000290289">
    <property type="component" value="Chromosome 13"/>
</dbReference>
<dbReference type="EMBL" id="RDQH01000339">
    <property type="protein sequence ID" value="RXH78391.1"/>
    <property type="molecule type" value="Genomic_DNA"/>
</dbReference>
<dbReference type="PANTHER" id="PTHR23139">
    <property type="entry name" value="RNA-BINDING PROTEIN"/>
    <property type="match status" value="1"/>
</dbReference>
<dbReference type="PROSITE" id="PS50102">
    <property type="entry name" value="RRM"/>
    <property type="match status" value="2"/>
</dbReference>
<dbReference type="Pfam" id="PF00076">
    <property type="entry name" value="RRM_1"/>
    <property type="match status" value="1"/>
</dbReference>
<feature type="compositionally biased region" description="Basic and acidic residues" evidence="5">
    <location>
        <begin position="254"/>
        <end position="263"/>
    </location>
</feature>
<evidence type="ECO:0000256" key="2">
    <source>
        <dbReference type="ARBA" id="ARBA00022884"/>
    </source>
</evidence>
<reference evidence="7 8" key="1">
    <citation type="submission" date="2018-10" db="EMBL/GenBank/DDBJ databases">
        <title>A high-quality apple genome assembly.</title>
        <authorList>
            <person name="Hu J."/>
        </authorList>
    </citation>
    <scope>NUCLEOTIDE SEQUENCE [LARGE SCALE GENOMIC DNA]</scope>
    <source>
        <strain evidence="8">cv. HFTH1</strain>
        <tissue evidence="7">Young leaf</tissue>
    </source>
</reference>
<gene>
    <name evidence="7" type="ORF">DVH24_001909</name>
</gene>
<name>A0A498IA16_MALDO</name>
<evidence type="ECO:0000313" key="7">
    <source>
        <dbReference type="EMBL" id="RXH78391.1"/>
    </source>
</evidence>
<evidence type="ECO:0000256" key="3">
    <source>
        <dbReference type="ARBA" id="ARBA00023187"/>
    </source>
</evidence>
<evidence type="ECO:0000259" key="6">
    <source>
        <dbReference type="PROSITE" id="PS50102"/>
    </source>
</evidence>
<feature type="region of interest" description="Disordered" evidence="5">
    <location>
        <begin position="1"/>
        <end position="32"/>
    </location>
</feature>
<keyword evidence="1" id="KW-0507">mRNA processing</keyword>
<proteinExistence type="predicted"/>
<evidence type="ECO:0000256" key="5">
    <source>
        <dbReference type="SAM" id="MobiDB-lite"/>
    </source>
</evidence>
<keyword evidence="3" id="KW-0508">mRNA splicing</keyword>
<feature type="domain" description="RRM" evidence="6">
    <location>
        <begin position="432"/>
        <end position="515"/>
    </location>
</feature>
<comment type="caution">
    <text evidence="7">The sequence shown here is derived from an EMBL/GenBank/DDBJ whole genome shotgun (WGS) entry which is preliminary data.</text>
</comment>
<dbReference type="GO" id="GO:0008380">
    <property type="term" value="P:RNA splicing"/>
    <property type="evidence" value="ECO:0007669"/>
    <property type="project" value="UniProtKB-KW"/>
</dbReference>
<dbReference type="SMART" id="SM00360">
    <property type="entry name" value="RRM"/>
    <property type="match status" value="3"/>
</dbReference>
<feature type="compositionally biased region" description="Basic and acidic residues" evidence="5">
    <location>
        <begin position="75"/>
        <end position="146"/>
    </location>
</feature>
<accession>A0A498IA16</accession>
<dbReference type="GO" id="GO:0003723">
    <property type="term" value="F:RNA binding"/>
    <property type="evidence" value="ECO:0007669"/>
    <property type="project" value="UniProtKB-UniRule"/>
</dbReference>
<protein>
    <recommendedName>
        <fullName evidence="6">RRM domain-containing protein</fullName>
    </recommendedName>
</protein>
<feature type="compositionally biased region" description="Basic and acidic residues" evidence="5">
    <location>
        <begin position="160"/>
        <end position="233"/>
    </location>
</feature>
<feature type="compositionally biased region" description="Basic and acidic residues" evidence="5">
    <location>
        <begin position="281"/>
        <end position="305"/>
    </location>
</feature>
<dbReference type="Gene3D" id="3.30.70.330">
    <property type="match status" value="4"/>
</dbReference>